<keyword evidence="5" id="KW-0472">Membrane</keyword>
<name>A0A1D9LFD0_9NEIS</name>
<evidence type="ECO:0000256" key="1">
    <source>
        <dbReference type="ARBA" id="ARBA00004651"/>
    </source>
</evidence>
<reference evidence="6 7" key="1">
    <citation type="submission" date="2016-10" db="EMBL/GenBank/DDBJ databases">
        <title>Chromobacterium muskegensis sp. nov., an insecticidal bacterium isolated from Sphagnum bogs.</title>
        <authorList>
            <person name="Sparks M.E."/>
            <person name="Blackburn M.B."/>
            <person name="Gundersen-Rindal D.E."/>
            <person name="Mitchell A."/>
            <person name="Farrar R."/>
            <person name="Kuhar D."/>
        </authorList>
    </citation>
    <scope>NUCLEOTIDE SEQUENCE [LARGE SCALE GENOMIC DNA]</scope>
    <source>
        <strain evidence="6 7">21-1</strain>
    </source>
</reference>
<dbReference type="GO" id="GO:0005886">
    <property type="term" value="C:plasma membrane"/>
    <property type="evidence" value="ECO:0007669"/>
    <property type="project" value="UniProtKB-SubCell"/>
</dbReference>
<evidence type="ECO:0000313" key="6">
    <source>
        <dbReference type="EMBL" id="AOZ49973.1"/>
    </source>
</evidence>
<dbReference type="KEGG" id="cvc:BKX93_08150"/>
<proteinExistence type="predicted"/>
<keyword evidence="3" id="KW-0812">Transmembrane</keyword>
<evidence type="ECO:0000256" key="2">
    <source>
        <dbReference type="ARBA" id="ARBA00022475"/>
    </source>
</evidence>
<accession>A0A1D9LFD0</accession>
<keyword evidence="4" id="KW-1133">Transmembrane helix</keyword>
<dbReference type="EMBL" id="CP017707">
    <property type="protein sequence ID" value="AOZ49973.1"/>
    <property type="molecule type" value="Genomic_DNA"/>
</dbReference>
<evidence type="ECO:0000256" key="3">
    <source>
        <dbReference type="ARBA" id="ARBA00022692"/>
    </source>
</evidence>
<gene>
    <name evidence="6" type="ORF">BKX93_08150</name>
</gene>
<keyword evidence="2" id="KW-1003">Cell membrane</keyword>
<dbReference type="PANTHER" id="PTHR42920">
    <property type="entry name" value="OS03G0707200 PROTEIN-RELATED"/>
    <property type="match status" value="1"/>
</dbReference>
<evidence type="ECO:0000256" key="5">
    <source>
        <dbReference type="ARBA" id="ARBA00023136"/>
    </source>
</evidence>
<dbReference type="AlphaFoldDB" id="A0A1D9LFD0"/>
<dbReference type="InterPro" id="IPR051258">
    <property type="entry name" value="Diverse_Substrate_Transporter"/>
</dbReference>
<evidence type="ECO:0000256" key="4">
    <source>
        <dbReference type="ARBA" id="ARBA00022989"/>
    </source>
</evidence>
<dbReference type="Pfam" id="PF00892">
    <property type="entry name" value="EamA"/>
    <property type="match status" value="2"/>
</dbReference>
<protein>
    <submittedName>
        <fullName evidence="6">Multidrug DMT transporter</fullName>
    </submittedName>
</protein>
<dbReference type="Proteomes" id="UP000178776">
    <property type="component" value="Chromosome"/>
</dbReference>
<dbReference type="PANTHER" id="PTHR42920:SF11">
    <property type="entry name" value="INNER MEMBRANE PROTEIN YTFF"/>
    <property type="match status" value="1"/>
</dbReference>
<organism evidence="6 7">
    <name type="scientific">Chromobacterium vaccinii</name>
    <dbReference type="NCBI Taxonomy" id="1108595"/>
    <lineage>
        <taxon>Bacteria</taxon>
        <taxon>Pseudomonadati</taxon>
        <taxon>Pseudomonadota</taxon>
        <taxon>Betaproteobacteria</taxon>
        <taxon>Neisseriales</taxon>
        <taxon>Chromobacteriaceae</taxon>
        <taxon>Chromobacterium</taxon>
    </lineage>
</organism>
<comment type="subcellular location">
    <subcellularLocation>
        <location evidence="1">Cell membrane</location>
        <topology evidence="1">Multi-pass membrane protein</topology>
    </subcellularLocation>
</comment>
<sequence length="298" mass="31428">MAMLFPLLAVLIWAANTIVSKAAAQVLDPAAISIYRWLLAALVLTPFCLPVLRRRAGELKPWLGKLLVLAMLGMVMFQCLAYYAAHSTSATNMGVITALVPLLGLLLNAAVFRQKVGGLAWLGVAVSLSGVVYLLGKGDPTSLLANGVNTGDALILAGAASYALYGILLRRWAPPFGAWLNLYLQASLAVLLLLPLTLTAQSMAIPAKGIGLVLFAGIGSSLLAAYLWMRGIQKLGSERTAIFMNLLPLFTAVLASALLGETIHHYHWLGGGLILLGVALGQGLLTLGSAKKMAFVNK</sequence>
<dbReference type="SUPFAM" id="SSF103481">
    <property type="entry name" value="Multidrug resistance efflux transporter EmrE"/>
    <property type="match status" value="2"/>
</dbReference>
<dbReference type="GeneID" id="68841185"/>
<dbReference type="RefSeq" id="WP_070979455.1">
    <property type="nucleotide sequence ID" value="NZ_CP017707.1"/>
</dbReference>
<dbReference type="InterPro" id="IPR037185">
    <property type="entry name" value="EmrE-like"/>
</dbReference>
<evidence type="ECO:0000313" key="7">
    <source>
        <dbReference type="Proteomes" id="UP000178776"/>
    </source>
</evidence>
<dbReference type="InterPro" id="IPR000620">
    <property type="entry name" value="EamA_dom"/>
</dbReference>